<sequence>MARNVSVIPMTIRGLGHMIASTCYEKERGWLLHESGSLVRGISVRIQTVDRERVELEEVRAYLAVPTKVERAVRGEDGKRCFHLLEKDDVHGRAVELRESRTSDARWKIS</sequence>
<gene>
    <name evidence="1" type="ORF">CVT26_005871</name>
</gene>
<keyword evidence="2" id="KW-1185">Reference proteome</keyword>
<comment type="caution">
    <text evidence="1">The sequence shown here is derived from an EMBL/GenBank/DDBJ whole genome shotgun (WGS) entry which is preliminary data.</text>
</comment>
<dbReference type="EMBL" id="NHYE01001316">
    <property type="protein sequence ID" value="PPQ96891.1"/>
    <property type="molecule type" value="Genomic_DNA"/>
</dbReference>
<proteinExistence type="predicted"/>
<dbReference type="AlphaFoldDB" id="A0A409Y1Q0"/>
<accession>A0A409Y1Q0</accession>
<evidence type="ECO:0000313" key="1">
    <source>
        <dbReference type="EMBL" id="PPQ96891.1"/>
    </source>
</evidence>
<evidence type="ECO:0000313" key="2">
    <source>
        <dbReference type="Proteomes" id="UP000284706"/>
    </source>
</evidence>
<name>A0A409Y1Q0_9AGAR</name>
<protein>
    <submittedName>
        <fullName evidence="1">Uncharacterized protein</fullName>
    </submittedName>
</protein>
<dbReference type="Proteomes" id="UP000284706">
    <property type="component" value="Unassembled WGS sequence"/>
</dbReference>
<dbReference type="InParanoid" id="A0A409Y1Q0"/>
<reference evidence="1 2" key="1">
    <citation type="journal article" date="2018" name="Evol. Lett.">
        <title>Horizontal gene cluster transfer increased hallucinogenic mushroom diversity.</title>
        <authorList>
            <person name="Reynolds H.T."/>
            <person name="Vijayakumar V."/>
            <person name="Gluck-Thaler E."/>
            <person name="Korotkin H.B."/>
            <person name="Matheny P.B."/>
            <person name="Slot J.C."/>
        </authorList>
    </citation>
    <scope>NUCLEOTIDE SEQUENCE [LARGE SCALE GENOMIC DNA]</scope>
    <source>
        <strain evidence="1 2">SRW20</strain>
    </source>
</reference>
<organism evidence="1 2">
    <name type="scientific">Gymnopilus dilepis</name>
    <dbReference type="NCBI Taxonomy" id="231916"/>
    <lineage>
        <taxon>Eukaryota</taxon>
        <taxon>Fungi</taxon>
        <taxon>Dikarya</taxon>
        <taxon>Basidiomycota</taxon>
        <taxon>Agaricomycotina</taxon>
        <taxon>Agaricomycetes</taxon>
        <taxon>Agaricomycetidae</taxon>
        <taxon>Agaricales</taxon>
        <taxon>Agaricineae</taxon>
        <taxon>Hymenogastraceae</taxon>
        <taxon>Gymnopilus</taxon>
    </lineage>
</organism>